<reference evidence="1 2" key="1">
    <citation type="journal article" date="2019" name="Sci. Rep.">
        <title>Orb-weaving spider Araneus ventricosus genome elucidates the spidroin gene catalogue.</title>
        <authorList>
            <person name="Kono N."/>
            <person name="Nakamura H."/>
            <person name="Ohtoshi R."/>
            <person name="Moran D.A.P."/>
            <person name="Shinohara A."/>
            <person name="Yoshida Y."/>
            <person name="Fujiwara M."/>
            <person name="Mori M."/>
            <person name="Tomita M."/>
            <person name="Arakawa K."/>
        </authorList>
    </citation>
    <scope>NUCLEOTIDE SEQUENCE [LARGE SCALE GENOMIC DNA]</scope>
</reference>
<keyword evidence="2" id="KW-1185">Reference proteome</keyword>
<name>A0A4Y2RZG3_ARAVE</name>
<comment type="caution">
    <text evidence="1">The sequence shown here is derived from an EMBL/GenBank/DDBJ whole genome shotgun (WGS) entry which is preliminary data.</text>
</comment>
<sequence>MEFPSHQEDSLTETETYWKRSPVRASCARHVFSVECRELLKSVKDAMVVAKGSGGVIRLSQPVLRRIGTFHISFENEKSRDETRILECNPLRSSGDLQSVETLSRVH</sequence>
<organism evidence="1 2">
    <name type="scientific">Araneus ventricosus</name>
    <name type="common">Orbweaver spider</name>
    <name type="synonym">Epeira ventricosa</name>
    <dbReference type="NCBI Taxonomy" id="182803"/>
    <lineage>
        <taxon>Eukaryota</taxon>
        <taxon>Metazoa</taxon>
        <taxon>Ecdysozoa</taxon>
        <taxon>Arthropoda</taxon>
        <taxon>Chelicerata</taxon>
        <taxon>Arachnida</taxon>
        <taxon>Araneae</taxon>
        <taxon>Araneomorphae</taxon>
        <taxon>Entelegynae</taxon>
        <taxon>Araneoidea</taxon>
        <taxon>Araneidae</taxon>
        <taxon>Araneus</taxon>
    </lineage>
</organism>
<accession>A0A4Y2RZG3</accession>
<dbReference type="EMBL" id="BGPR01018865">
    <property type="protein sequence ID" value="GBN80360.1"/>
    <property type="molecule type" value="Genomic_DNA"/>
</dbReference>
<protein>
    <submittedName>
        <fullName evidence="1">Uncharacterized protein</fullName>
    </submittedName>
</protein>
<evidence type="ECO:0000313" key="1">
    <source>
        <dbReference type="EMBL" id="GBN80360.1"/>
    </source>
</evidence>
<dbReference type="Proteomes" id="UP000499080">
    <property type="component" value="Unassembled WGS sequence"/>
</dbReference>
<dbReference type="AlphaFoldDB" id="A0A4Y2RZG3"/>
<evidence type="ECO:0000313" key="2">
    <source>
        <dbReference type="Proteomes" id="UP000499080"/>
    </source>
</evidence>
<proteinExistence type="predicted"/>
<gene>
    <name evidence="1" type="ORF">AVEN_174611_1</name>
</gene>